<feature type="compositionally biased region" description="Pro residues" evidence="1">
    <location>
        <begin position="54"/>
        <end position="65"/>
    </location>
</feature>
<dbReference type="PANTHER" id="PTHR10587">
    <property type="entry name" value="GLYCOSYL TRANSFERASE-RELATED"/>
    <property type="match status" value="1"/>
</dbReference>
<dbReference type="GO" id="GO:0005975">
    <property type="term" value="P:carbohydrate metabolic process"/>
    <property type="evidence" value="ECO:0007669"/>
    <property type="project" value="InterPro"/>
</dbReference>
<dbReference type="SUPFAM" id="SSF88713">
    <property type="entry name" value="Glycoside hydrolase/deacetylase"/>
    <property type="match status" value="1"/>
</dbReference>
<feature type="domain" description="NodB homology" evidence="3">
    <location>
        <begin position="124"/>
        <end position="312"/>
    </location>
</feature>
<dbReference type="RefSeq" id="WP_123698040.1">
    <property type="nucleotide sequence ID" value="NZ_RKHJ01000001.1"/>
</dbReference>
<protein>
    <submittedName>
        <fullName evidence="4">Peptidoglycan/xylan/chitin deacetylase (PgdA/CDA1 family)</fullName>
    </submittedName>
</protein>
<gene>
    <name evidence="4" type="ORF">EDD26_2541</name>
</gene>
<reference evidence="4 5" key="1">
    <citation type="submission" date="2018-11" db="EMBL/GenBank/DDBJ databases">
        <title>Sequencing the genomes of 1000 actinobacteria strains.</title>
        <authorList>
            <person name="Klenk H.-P."/>
        </authorList>
    </citation>
    <scope>NUCLEOTIDE SEQUENCE [LARGE SCALE GENOMIC DNA]</scope>
    <source>
        <strain evidence="4 5">DSM 9580</strain>
    </source>
</reference>
<sequence length="319" mass="32567">MRAARRVLAGLALIASLALVACGAPGPGDATSAPPSAGPTSSAEPLPGATGAPSPDPASAPPTMGPPATAAPSVDPPPSPTAPPTSPSTQQPRPTPAPPPPGPQPGLPSAWRGVDLERIPDGRAVVALTFDAGSSDRGVSAILETLDEQDVPATFFVTGAFARMYPERLREIADAGHAVGNHSDRHLAYESLSDDRIRADLAAAEASIVAATGAPTMPLFRFPFGARTEHDIRVVNDAGYLPIRWSIDSLGWKGTSGGLSVDEVVDRVVRTAVPGHIVLMHVGANPDDGSTLDANALPRIIQELRALGYGFVGLGGLVG</sequence>
<dbReference type="Proteomes" id="UP000275456">
    <property type="component" value="Unassembled WGS sequence"/>
</dbReference>
<comment type="caution">
    <text evidence="4">The sequence shown here is derived from an EMBL/GenBank/DDBJ whole genome shotgun (WGS) entry which is preliminary data.</text>
</comment>
<keyword evidence="5" id="KW-1185">Reference proteome</keyword>
<dbReference type="PROSITE" id="PS51677">
    <property type="entry name" value="NODB"/>
    <property type="match status" value="1"/>
</dbReference>
<keyword evidence="2" id="KW-0732">Signal</keyword>
<dbReference type="AlphaFoldDB" id="A0A3N2AW34"/>
<dbReference type="Gene3D" id="3.20.20.370">
    <property type="entry name" value="Glycoside hydrolase/deacetylase"/>
    <property type="match status" value="1"/>
</dbReference>
<feature type="region of interest" description="Disordered" evidence="1">
    <location>
        <begin position="24"/>
        <end position="112"/>
    </location>
</feature>
<dbReference type="Pfam" id="PF01522">
    <property type="entry name" value="Polysacc_deac_1"/>
    <property type="match status" value="1"/>
</dbReference>
<organism evidence="4 5">
    <name type="scientific">Agrococcus jenensis</name>
    <dbReference type="NCBI Taxonomy" id="46353"/>
    <lineage>
        <taxon>Bacteria</taxon>
        <taxon>Bacillati</taxon>
        <taxon>Actinomycetota</taxon>
        <taxon>Actinomycetes</taxon>
        <taxon>Micrococcales</taxon>
        <taxon>Microbacteriaceae</taxon>
        <taxon>Agrococcus</taxon>
    </lineage>
</organism>
<dbReference type="GO" id="GO:0016810">
    <property type="term" value="F:hydrolase activity, acting on carbon-nitrogen (but not peptide) bonds"/>
    <property type="evidence" value="ECO:0007669"/>
    <property type="project" value="InterPro"/>
</dbReference>
<feature type="signal peptide" evidence="2">
    <location>
        <begin position="1"/>
        <end position="23"/>
    </location>
</feature>
<name>A0A3N2AW34_9MICO</name>
<accession>A0A3N2AW34</accession>
<dbReference type="InterPro" id="IPR011330">
    <property type="entry name" value="Glyco_hydro/deAcase_b/a-brl"/>
</dbReference>
<dbReference type="PROSITE" id="PS51257">
    <property type="entry name" value="PROKAR_LIPOPROTEIN"/>
    <property type="match status" value="1"/>
</dbReference>
<evidence type="ECO:0000313" key="5">
    <source>
        <dbReference type="Proteomes" id="UP000275456"/>
    </source>
</evidence>
<dbReference type="InterPro" id="IPR050248">
    <property type="entry name" value="Polysacc_deacetylase_ArnD"/>
</dbReference>
<evidence type="ECO:0000256" key="2">
    <source>
        <dbReference type="SAM" id="SignalP"/>
    </source>
</evidence>
<proteinExistence type="predicted"/>
<dbReference type="GO" id="GO:0016020">
    <property type="term" value="C:membrane"/>
    <property type="evidence" value="ECO:0007669"/>
    <property type="project" value="TreeGrafter"/>
</dbReference>
<evidence type="ECO:0000256" key="1">
    <source>
        <dbReference type="SAM" id="MobiDB-lite"/>
    </source>
</evidence>
<feature type="compositionally biased region" description="Pro residues" evidence="1">
    <location>
        <begin position="93"/>
        <end position="106"/>
    </location>
</feature>
<evidence type="ECO:0000313" key="4">
    <source>
        <dbReference type="EMBL" id="ROR67138.1"/>
    </source>
</evidence>
<evidence type="ECO:0000259" key="3">
    <source>
        <dbReference type="PROSITE" id="PS51677"/>
    </source>
</evidence>
<dbReference type="PANTHER" id="PTHR10587:SF128">
    <property type="entry name" value="POLYSACCHARIDE DEACETYLASE PDAB-RELATED"/>
    <property type="match status" value="1"/>
</dbReference>
<dbReference type="OrthoDB" id="9763050at2"/>
<dbReference type="EMBL" id="RKHJ01000001">
    <property type="protein sequence ID" value="ROR67138.1"/>
    <property type="molecule type" value="Genomic_DNA"/>
</dbReference>
<dbReference type="CDD" id="cd10917">
    <property type="entry name" value="CE4_NodB_like_6s_7s"/>
    <property type="match status" value="1"/>
</dbReference>
<feature type="compositionally biased region" description="Low complexity" evidence="1">
    <location>
        <begin position="24"/>
        <end position="53"/>
    </location>
</feature>
<feature type="compositionally biased region" description="Pro residues" evidence="1">
    <location>
        <begin position="74"/>
        <end position="86"/>
    </location>
</feature>
<feature type="chain" id="PRO_5038354603" evidence="2">
    <location>
        <begin position="24"/>
        <end position="319"/>
    </location>
</feature>
<dbReference type="InterPro" id="IPR002509">
    <property type="entry name" value="NODB_dom"/>
</dbReference>